<dbReference type="FunFam" id="1.10.10.10:FF:000027">
    <property type="entry name" value="Heat shock transcription factor 1"/>
    <property type="match status" value="1"/>
</dbReference>
<name>A0A2T9Y4I6_9FUNG</name>
<comment type="subcellular location">
    <subcellularLocation>
        <location evidence="1">Nucleus</location>
    </subcellularLocation>
</comment>
<dbReference type="Gene3D" id="1.10.10.10">
    <property type="entry name" value="Winged helix-like DNA-binding domain superfamily/Winged helix DNA-binding domain"/>
    <property type="match status" value="1"/>
</dbReference>
<dbReference type="SUPFAM" id="SSF46785">
    <property type="entry name" value="Winged helix' DNA-binding domain"/>
    <property type="match status" value="1"/>
</dbReference>
<evidence type="ECO:0000256" key="5">
    <source>
        <dbReference type="ARBA" id="ARBA00023163"/>
    </source>
</evidence>
<keyword evidence="3" id="KW-0805">Transcription regulation</keyword>
<dbReference type="STRING" id="61424.A0A2T9Y4I6"/>
<dbReference type="EMBL" id="MBFT01000773">
    <property type="protein sequence ID" value="PVU87266.1"/>
    <property type="molecule type" value="Genomic_DNA"/>
</dbReference>
<evidence type="ECO:0000313" key="9">
    <source>
        <dbReference type="EMBL" id="PVU87266.1"/>
    </source>
</evidence>
<keyword evidence="10" id="KW-1185">Reference proteome</keyword>
<keyword evidence="5" id="KW-0804">Transcription</keyword>
<dbReference type="SMART" id="SM00415">
    <property type="entry name" value="HSF"/>
    <property type="match status" value="1"/>
</dbReference>
<dbReference type="InterPro" id="IPR036390">
    <property type="entry name" value="WH_DNA-bd_sf"/>
</dbReference>
<evidence type="ECO:0000256" key="3">
    <source>
        <dbReference type="ARBA" id="ARBA00023015"/>
    </source>
</evidence>
<evidence type="ECO:0000256" key="4">
    <source>
        <dbReference type="ARBA" id="ARBA00023125"/>
    </source>
</evidence>
<evidence type="ECO:0000256" key="7">
    <source>
        <dbReference type="RuleBase" id="RU004020"/>
    </source>
</evidence>
<proteinExistence type="inferred from homology"/>
<evidence type="ECO:0000256" key="2">
    <source>
        <dbReference type="ARBA" id="ARBA00006403"/>
    </source>
</evidence>
<comment type="caution">
    <text evidence="9">The sequence shown here is derived from an EMBL/GenBank/DDBJ whole genome shotgun (WGS) entry which is preliminary data.</text>
</comment>
<dbReference type="Proteomes" id="UP000245699">
    <property type="component" value="Unassembled WGS sequence"/>
</dbReference>
<dbReference type="PANTHER" id="PTHR10015">
    <property type="entry name" value="HEAT SHOCK TRANSCRIPTION FACTOR"/>
    <property type="match status" value="1"/>
</dbReference>
<reference evidence="9 10" key="1">
    <citation type="journal article" date="2018" name="MBio">
        <title>Comparative Genomics Reveals the Core Gene Toolbox for the Fungus-Insect Symbiosis.</title>
        <authorList>
            <person name="Wang Y."/>
            <person name="Stata M."/>
            <person name="Wang W."/>
            <person name="Stajich J.E."/>
            <person name="White M.M."/>
            <person name="Moncalvo J.M."/>
        </authorList>
    </citation>
    <scope>NUCLEOTIDE SEQUENCE [LARGE SCALE GENOMIC DNA]</scope>
    <source>
        <strain evidence="9 10">AUS-77-4</strain>
    </source>
</reference>
<dbReference type="GO" id="GO:0003700">
    <property type="term" value="F:DNA-binding transcription factor activity"/>
    <property type="evidence" value="ECO:0007669"/>
    <property type="project" value="InterPro"/>
</dbReference>
<dbReference type="GO" id="GO:0043565">
    <property type="term" value="F:sequence-specific DNA binding"/>
    <property type="evidence" value="ECO:0007669"/>
    <property type="project" value="InterPro"/>
</dbReference>
<dbReference type="AlphaFoldDB" id="A0A2T9Y4I6"/>
<keyword evidence="6" id="KW-0539">Nucleus</keyword>
<sequence length="516" mass="59385">MNENSQTNSNFSEESYYNFNLNKEIGFEVLQKNEYISQVPTSNNSVFIEKNVHLCNNQLGVYDGWNALDQQTLKVPSLNNNCFSPLNFCQDFISSTSSNNSNMGSSTNTAAFVSKLYLIVENQKTSKLVSWSLKGNSFIVHNASLFSKEILPKYFKHCNFSSFVRQLNMYGFYKVNKTPRPQNISTGVNKPFAKSYKSEKWEFSHPKFIRGIPELASQIKRKSNDIDGKSKNLNPYSENIYIYTKIKEIEEKLNNLDSKCISISKAVTKINQNQICLEEIFSQYSKDILAPKYNEQTFEKTNNLNSKTIPTVVIQNDNSVTFRRNSDYHSNKVSTIDGLEPTRQKKNSWSGGQTFQTFPESQNQLFSNLSLTTQGNYLHLEKVDNNRSPNNYTELKNPFMGSLNTCNTIPNNQNSFSWQNNTHTNEINQNSQRYTQNYIDSPLLGSVLNLSTDPINKFQNQYGNINFYENNIEQKRYQRSISNSSLQMQNENINFIELITPTNFNSETFNSKEFGI</sequence>
<evidence type="ECO:0000313" key="10">
    <source>
        <dbReference type="Proteomes" id="UP000245699"/>
    </source>
</evidence>
<dbReference type="PRINTS" id="PR00056">
    <property type="entry name" value="HSFDOMAIN"/>
</dbReference>
<dbReference type="GO" id="GO:0005634">
    <property type="term" value="C:nucleus"/>
    <property type="evidence" value="ECO:0007669"/>
    <property type="project" value="UniProtKB-SubCell"/>
</dbReference>
<dbReference type="Pfam" id="PF00447">
    <property type="entry name" value="HSF_DNA-bind"/>
    <property type="match status" value="1"/>
</dbReference>
<accession>A0A2T9Y4I6</accession>
<gene>
    <name evidence="9" type="ORF">BB559_006133</name>
</gene>
<protein>
    <recommendedName>
        <fullName evidence="8">HSF-type DNA-binding domain-containing protein</fullName>
    </recommendedName>
</protein>
<keyword evidence="4" id="KW-0238">DNA-binding</keyword>
<dbReference type="PANTHER" id="PTHR10015:SF427">
    <property type="entry name" value="HEAT SHOCK FACTOR PROTEIN"/>
    <property type="match status" value="1"/>
</dbReference>
<evidence type="ECO:0000259" key="8">
    <source>
        <dbReference type="SMART" id="SM00415"/>
    </source>
</evidence>
<comment type="similarity">
    <text evidence="2 7">Belongs to the HSF family.</text>
</comment>
<dbReference type="OrthoDB" id="60033at2759"/>
<evidence type="ECO:0000256" key="6">
    <source>
        <dbReference type="ARBA" id="ARBA00023242"/>
    </source>
</evidence>
<feature type="domain" description="HSF-type DNA-binding" evidence="8">
    <location>
        <begin position="108"/>
        <end position="222"/>
    </location>
</feature>
<dbReference type="InterPro" id="IPR036388">
    <property type="entry name" value="WH-like_DNA-bd_sf"/>
</dbReference>
<evidence type="ECO:0000256" key="1">
    <source>
        <dbReference type="ARBA" id="ARBA00004123"/>
    </source>
</evidence>
<organism evidence="9 10">
    <name type="scientific">Furculomyces boomerangus</name>
    <dbReference type="NCBI Taxonomy" id="61424"/>
    <lineage>
        <taxon>Eukaryota</taxon>
        <taxon>Fungi</taxon>
        <taxon>Fungi incertae sedis</taxon>
        <taxon>Zoopagomycota</taxon>
        <taxon>Kickxellomycotina</taxon>
        <taxon>Harpellomycetes</taxon>
        <taxon>Harpellales</taxon>
        <taxon>Harpellaceae</taxon>
        <taxon>Furculomyces</taxon>
    </lineage>
</organism>
<dbReference type="InterPro" id="IPR000232">
    <property type="entry name" value="HSF_DNA-bd"/>
</dbReference>